<evidence type="ECO:0000313" key="3">
    <source>
        <dbReference type="Proteomes" id="UP001172684"/>
    </source>
</evidence>
<protein>
    <submittedName>
        <fullName evidence="2">Uncharacterized protein</fullName>
    </submittedName>
</protein>
<keyword evidence="3" id="KW-1185">Reference proteome</keyword>
<accession>A0ABQ9NJI1</accession>
<sequence>MVGHRRPPHRGIDIGNDLDRGPGNIRQQFHQHIHNPFHNPFPNMFGLRGGGGGMGYGGGGPPYLGGYDHRGGYDNQRINRANFRAQEARRYGYEPDYDGLGDAFDGLDLGGYGGGGRGYGGYGGYCPPAPRRHGFGGFVRPRRPGGFFVGGWAFGRSARLPIAQVPRRGFGYGGRRYEDDFDDGYDSESDYDDEEFDEYEDRRVGFFGRRGFGGRDLFGRRRPRW</sequence>
<gene>
    <name evidence="2" type="ORF">H2201_008146</name>
</gene>
<dbReference type="Proteomes" id="UP001172684">
    <property type="component" value="Unassembled WGS sequence"/>
</dbReference>
<comment type="caution">
    <text evidence="2">The sequence shown here is derived from an EMBL/GenBank/DDBJ whole genome shotgun (WGS) entry which is preliminary data.</text>
</comment>
<proteinExistence type="predicted"/>
<organism evidence="2 3">
    <name type="scientific">Coniosporium apollinis</name>
    <dbReference type="NCBI Taxonomy" id="61459"/>
    <lineage>
        <taxon>Eukaryota</taxon>
        <taxon>Fungi</taxon>
        <taxon>Dikarya</taxon>
        <taxon>Ascomycota</taxon>
        <taxon>Pezizomycotina</taxon>
        <taxon>Dothideomycetes</taxon>
        <taxon>Dothideomycetes incertae sedis</taxon>
        <taxon>Coniosporium</taxon>
    </lineage>
</organism>
<name>A0ABQ9NJI1_9PEZI</name>
<evidence type="ECO:0000256" key="1">
    <source>
        <dbReference type="SAM" id="MobiDB-lite"/>
    </source>
</evidence>
<feature type="region of interest" description="Disordered" evidence="1">
    <location>
        <begin position="1"/>
        <end position="24"/>
    </location>
</feature>
<dbReference type="EMBL" id="JAPDRL010000099">
    <property type="protein sequence ID" value="KAJ9657545.1"/>
    <property type="molecule type" value="Genomic_DNA"/>
</dbReference>
<evidence type="ECO:0000313" key="2">
    <source>
        <dbReference type="EMBL" id="KAJ9657545.1"/>
    </source>
</evidence>
<reference evidence="2" key="1">
    <citation type="submission" date="2022-10" db="EMBL/GenBank/DDBJ databases">
        <title>Culturing micro-colonial fungi from biological soil crusts in the Mojave desert and describing Neophaeococcomyces mojavensis, and introducing the new genera and species Taxawa tesnikishii.</title>
        <authorList>
            <person name="Kurbessoian T."/>
            <person name="Stajich J.E."/>
        </authorList>
    </citation>
    <scope>NUCLEOTIDE SEQUENCE</scope>
    <source>
        <strain evidence="2">TK_1</strain>
    </source>
</reference>